<gene>
    <name evidence="8" type="primary">MED18</name>
    <name evidence="9" type="ORF">AO440_001808</name>
</gene>
<keyword evidence="5 8" id="KW-0804">Transcription</keyword>
<comment type="subunit">
    <text evidence="8">Component of the Mediator complex.</text>
</comment>
<organism evidence="9 10">
    <name type="scientific">Candida glabrata</name>
    <name type="common">Yeast</name>
    <name type="synonym">Torulopsis glabrata</name>
    <dbReference type="NCBI Taxonomy" id="5478"/>
    <lineage>
        <taxon>Eukaryota</taxon>
        <taxon>Fungi</taxon>
        <taxon>Dikarya</taxon>
        <taxon>Ascomycota</taxon>
        <taxon>Saccharomycotina</taxon>
        <taxon>Saccharomycetes</taxon>
        <taxon>Saccharomycetales</taxon>
        <taxon>Saccharomycetaceae</taxon>
        <taxon>Nakaseomyces</taxon>
    </lineage>
</organism>
<keyword evidence="8" id="KW-0010">Activator</keyword>
<dbReference type="GO" id="GO:0070847">
    <property type="term" value="C:core mediator complex"/>
    <property type="evidence" value="ECO:0007669"/>
    <property type="project" value="EnsemblFungi"/>
</dbReference>
<dbReference type="VEuPathDB" id="FungiDB:GW608_G07579"/>
<name>A0A0W0D6K2_CANGB</name>
<dbReference type="InterPro" id="IPR019095">
    <property type="entry name" value="Mediator_Med18"/>
</dbReference>
<evidence type="ECO:0000256" key="8">
    <source>
        <dbReference type="RuleBase" id="RU364150"/>
    </source>
</evidence>
<dbReference type="Pfam" id="PF09637">
    <property type="entry name" value="Med18"/>
    <property type="match status" value="1"/>
</dbReference>
<evidence type="ECO:0000256" key="4">
    <source>
        <dbReference type="ARBA" id="ARBA00023015"/>
    </source>
</evidence>
<evidence type="ECO:0000256" key="7">
    <source>
        <dbReference type="ARBA" id="ARBA00032012"/>
    </source>
</evidence>
<dbReference type="VEuPathDB" id="FungiDB:B1J91_G07865g"/>
<dbReference type="GO" id="GO:0001113">
    <property type="term" value="P:transcription open complex formation at RNA polymerase II promoter"/>
    <property type="evidence" value="ECO:0007669"/>
    <property type="project" value="EnsemblFungi"/>
</dbReference>
<dbReference type="GO" id="GO:0016592">
    <property type="term" value="C:mediator complex"/>
    <property type="evidence" value="ECO:0007669"/>
    <property type="project" value="InterPro"/>
</dbReference>
<dbReference type="GO" id="GO:0032968">
    <property type="term" value="P:positive regulation of transcription elongation by RNA polymerase II"/>
    <property type="evidence" value="ECO:0007669"/>
    <property type="project" value="EnsemblFungi"/>
</dbReference>
<dbReference type="GO" id="GO:0034605">
    <property type="term" value="P:cellular response to heat"/>
    <property type="evidence" value="ECO:0007669"/>
    <property type="project" value="EnsemblFungi"/>
</dbReference>
<dbReference type="GO" id="GO:0051123">
    <property type="term" value="P:RNA polymerase II preinitiation complex assembly"/>
    <property type="evidence" value="ECO:0007669"/>
    <property type="project" value="EnsemblFungi"/>
</dbReference>
<reference evidence="9 10" key="1">
    <citation type="submission" date="2015-10" db="EMBL/GenBank/DDBJ databases">
        <title>Draft genomes sequences of Candida glabrata isolates 1A, 1B, 2A, 2B, 3A and 3B.</title>
        <authorList>
            <person name="Haavelsrud O.E."/>
            <person name="Gaustad P."/>
        </authorList>
    </citation>
    <scope>NUCLEOTIDE SEQUENCE [LARGE SCALE GENOMIC DNA]</scope>
    <source>
        <strain evidence="9">910700640</strain>
    </source>
</reference>
<dbReference type="EMBL" id="LLZZ01000108">
    <property type="protein sequence ID" value="KTB07109.1"/>
    <property type="molecule type" value="Genomic_DNA"/>
</dbReference>
<sequence>MVQRLSLMATIADDDFPLFKTSINILTGSPAVVYANLMVVWKPNPNYEVDNLNSKNELVEPTRMTTATSIPLELILNDPVSKNNGVDSDEILNTMKEQEFPIKQEQLFDMINNPSNNTINWTLTTADIPAAGSNRKVSMQAIQEATILHQAGNNPTLANVMAELGYSFDYMYVTVGVRFVHKRDVIIHCHKVWDIAEDNIIQVTKGGYVVHTFVTVNRATDIERLNLAEANLLSLQRDLSGYLDFKVPDRKSMDSRTNLTQKDITL</sequence>
<comment type="subcellular location">
    <subcellularLocation>
        <location evidence="1 8">Nucleus</location>
    </subcellularLocation>
</comment>
<dbReference type="OrthoDB" id="5348092at2759"/>
<keyword evidence="6 8" id="KW-0539">Nucleus</keyword>
<dbReference type="AlphaFoldDB" id="A0A0W0D6K2"/>
<evidence type="ECO:0000256" key="2">
    <source>
        <dbReference type="ARBA" id="ARBA00009814"/>
    </source>
</evidence>
<dbReference type="Gene3D" id="2.40.320.10">
    <property type="entry name" value="Hypothetical Protein Pfu-838710-001"/>
    <property type="match status" value="1"/>
</dbReference>
<evidence type="ECO:0000256" key="6">
    <source>
        <dbReference type="ARBA" id="ARBA00023242"/>
    </source>
</evidence>
<evidence type="ECO:0000256" key="1">
    <source>
        <dbReference type="ARBA" id="ARBA00004123"/>
    </source>
</evidence>
<dbReference type="GO" id="GO:0006369">
    <property type="term" value="P:termination of RNA polymerase II transcription"/>
    <property type="evidence" value="ECO:0007669"/>
    <property type="project" value="EnsemblFungi"/>
</dbReference>
<keyword evidence="4 8" id="KW-0805">Transcription regulation</keyword>
<comment type="similarity">
    <text evidence="2 8">Belongs to the Mediator complex subunit 18 family.</text>
</comment>
<comment type="function">
    <text evidence="8">Component of the Mediator complex, a coactivator involved in the regulated transcription of nearly all RNA polymerase II-dependent genes. Mediator functions as a bridge to convey information from gene-specific regulatory proteins to the basal RNA polymerase II transcription machinery. Mediator is recruited to promoters by direct interactions with regulatory proteins and serves as a scaffold for the assembly of a functional preinitiation complex with RNA polymerase II and the general transcription factors.</text>
</comment>
<dbReference type="GO" id="GO:0000979">
    <property type="term" value="F:RNA polymerase II core promoter sequence-specific DNA binding"/>
    <property type="evidence" value="ECO:0007669"/>
    <property type="project" value="EnsemblFungi"/>
</dbReference>
<dbReference type="VEuPathDB" id="FungiDB:CAGL0G07865g"/>
<evidence type="ECO:0000313" key="9">
    <source>
        <dbReference type="EMBL" id="KTB07109.1"/>
    </source>
</evidence>
<comment type="caution">
    <text evidence="9">The sequence shown here is derived from an EMBL/GenBank/DDBJ whole genome shotgun (WGS) entry which is preliminary data.</text>
</comment>
<dbReference type="Proteomes" id="UP000054886">
    <property type="component" value="Unassembled WGS sequence"/>
</dbReference>
<evidence type="ECO:0000256" key="3">
    <source>
        <dbReference type="ARBA" id="ARBA00019612"/>
    </source>
</evidence>
<evidence type="ECO:0000256" key="5">
    <source>
        <dbReference type="ARBA" id="ARBA00023163"/>
    </source>
</evidence>
<dbReference type="PANTHER" id="PTHR13321:SF2">
    <property type="entry name" value="MEDIATOR OF RNA POLYMERASE II TRANSCRIPTION SUBUNIT 18"/>
    <property type="match status" value="1"/>
</dbReference>
<dbReference type="PANTHER" id="PTHR13321">
    <property type="entry name" value="MEDIATOR OF RNA POLYMERASE II TRANSCRIPTION, SUBUNIT 18"/>
    <property type="match status" value="1"/>
</dbReference>
<dbReference type="VEuPathDB" id="FungiDB:GWK60_G07579"/>
<evidence type="ECO:0000313" key="10">
    <source>
        <dbReference type="Proteomes" id="UP000054886"/>
    </source>
</evidence>
<dbReference type="GO" id="GO:0003713">
    <property type="term" value="F:transcription coactivator activity"/>
    <property type="evidence" value="ECO:0007669"/>
    <property type="project" value="EnsemblFungi"/>
</dbReference>
<dbReference type="VEuPathDB" id="FungiDB:GVI51_G07711"/>
<proteinExistence type="inferred from homology"/>
<accession>A0A0W0D6K2</accession>
<protein>
    <recommendedName>
        <fullName evidence="3 8">Mediator of RNA polymerase II transcription subunit 18</fullName>
    </recommendedName>
    <alternativeName>
        <fullName evidence="7 8">Mediator complex subunit 18</fullName>
    </alternativeName>
</protein>
<dbReference type="GO" id="GO:0060261">
    <property type="term" value="P:positive regulation of transcription initiation by RNA polymerase II"/>
    <property type="evidence" value="ECO:0007669"/>
    <property type="project" value="EnsemblFungi"/>
</dbReference>